<evidence type="ECO:0000256" key="1">
    <source>
        <dbReference type="SAM" id="Phobius"/>
    </source>
</evidence>
<reference evidence="2" key="1">
    <citation type="journal article" date="2020" name="mSystems">
        <title>Genome- and Community-Level Interaction Insights into Carbon Utilization and Element Cycling Functions of Hydrothermarchaeota in Hydrothermal Sediment.</title>
        <authorList>
            <person name="Zhou Z."/>
            <person name="Liu Y."/>
            <person name="Xu W."/>
            <person name="Pan J."/>
            <person name="Luo Z.H."/>
            <person name="Li M."/>
        </authorList>
    </citation>
    <scope>NUCLEOTIDE SEQUENCE [LARGE SCALE GENOMIC DNA]</scope>
    <source>
        <strain evidence="2">SpSt-61</strain>
    </source>
</reference>
<organism evidence="2">
    <name type="scientific">Fervidobacterium pennivorans</name>
    <dbReference type="NCBI Taxonomy" id="93466"/>
    <lineage>
        <taxon>Bacteria</taxon>
        <taxon>Thermotogati</taxon>
        <taxon>Thermotogota</taxon>
        <taxon>Thermotogae</taxon>
        <taxon>Thermotogales</taxon>
        <taxon>Fervidobacteriaceae</taxon>
        <taxon>Fervidobacterium</taxon>
    </lineage>
</organism>
<keyword evidence="1" id="KW-1133">Transmembrane helix</keyword>
<gene>
    <name evidence="2" type="ORF">ENT78_07675</name>
</gene>
<dbReference type="AlphaFoldDB" id="A0A7V4KDW1"/>
<feature type="transmembrane region" description="Helical" evidence="1">
    <location>
        <begin position="136"/>
        <end position="158"/>
    </location>
</feature>
<feature type="transmembrane region" description="Helical" evidence="1">
    <location>
        <begin position="25"/>
        <end position="53"/>
    </location>
</feature>
<evidence type="ECO:0008006" key="3">
    <source>
        <dbReference type="Google" id="ProtNLM"/>
    </source>
</evidence>
<name>A0A7V4KDW1_FERPE</name>
<evidence type="ECO:0000313" key="2">
    <source>
        <dbReference type="EMBL" id="HGU53381.1"/>
    </source>
</evidence>
<proteinExistence type="predicted"/>
<comment type="caution">
    <text evidence="2">The sequence shown here is derived from an EMBL/GenBank/DDBJ whole genome shotgun (WGS) entry which is preliminary data.</text>
</comment>
<feature type="transmembrane region" description="Helical" evidence="1">
    <location>
        <begin position="170"/>
        <end position="190"/>
    </location>
</feature>
<accession>A0A7V4KDW1</accession>
<feature type="transmembrane region" description="Helical" evidence="1">
    <location>
        <begin position="74"/>
        <end position="97"/>
    </location>
</feature>
<keyword evidence="1" id="KW-0472">Membrane</keyword>
<protein>
    <recommendedName>
        <fullName evidence="3">ABC transporter permease</fullName>
    </recommendedName>
</protein>
<sequence length="196" mass="22390">MFDKYYVILFNEYLHKQFKEKFGTLLIFFVLMLSPGLSIKMFGVFFAILFGLLSDVKNRRLDLLTFLPYTRSMIYWFSFGFLVTVVLLTSLVGLPFYDSLYHFFTDLSSSLIFLSAYLGLSFVLVNFLSVDPYGSLFLILISDAILSSLGYSSVGHFYNPYRLISPLWQGNIFAAAIFAILCLYLGYLSVVKKGGE</sequence>
<dbReference type="EMBL" id="DSZZ01000357">
    <property type="protein sequence ID" value="HGU53381.1"/>
    <property type="molecule type" value="Genomic_DNA"/>
</dbReference>
<keyword evidence="1" id="KW-0812">Transmembrane</keyword>
<feature type="transmembrane region" description="Helical" evidence="1">
    <location>
        <begin position="109"/>
        <end position="129"/>
    </location>
</feature>